<dbReference type="InterPro" id="IPR000873">
    <property type="entry name" value="AMP-dep_synth/lig_dom"/>
</dbReference>
<dbReference type="InterPro" id="IPR020845">
    <property type="entry name" value="AMP-binding_CS"/>
</dbReference>
<keyword evidence="8" id="KW-1185">Reference proteome</keyword>
<keyword evidence="1 7" id="KW-0436">Ligase</keyword>
<dbReference type="InterPro" id="IPR016039">
    <property type="entry name" value="Thiolase-like"/>
</dbReference>
<evidence type="ECO:0000259" key="5">
    <source>
        <dbReference type="Pfam" id="PF00501"/>
    </source>
</evidence>
<accession>A0ABP0IAU9</accession>
<reference evidence="7 8" key="1">
    <citation type="submission" date="2024-02" db="EMBL/GenBank/DDBJ databases">
        <authorList>
            <person name="Chen Y."/>
            <person name="Shah S."/>
            <person name="Dougan E. K."/>
            <person name="Thang M."/>
            <person name="Chan C."/>
        </authorList>
    </citation>
    <scope>NUCLEOTIDE SEQUENCE [LARGE SCALE GENOMIC DNA]</scope>
</reference>
<keyword evidence="7" id="KW-0808">Transferase</keyword>
<dbReference type="Pfam" id="PF23024">
    <property type="entry name" value="AMP-dom_DIP2-like"/>
    <property type="match status" value="1"/>
</dbReference>
<dbReference type="Gene3D" id="3.40.50.12780">
    <property type="entry name" value="N-terminal domain of ligase-like"/>
    <property type="match status" value="1"/>
</dbReference>
<keyword evidence="7" id="KW-0548">Nucleotidyltransferase</keyword>
<organism evidence="7 8">
    <name type="scientific">Durusdinium trenchii</name>
    <dbReference type="NCBI Taxonomy" id="1381693"/>
    <lineage>
        <taxon>Eukaryota</taxon>
        <taxon>Sar</taxon>
        <taxon>Alveolata</taxon>
        <taxon>Dinophyceae</taxon>
        <taxon>Suessiales</taxon>
        <taxon>Symbiodiniaceae</taxon>
        <taxon>Durusdinium</taxon>
    </lineage>
</organism>
<evidence type="ECO:0000256" key="3">
    <source>
        <dbReference type="ARBA" id="ARBA00023098"/>
    </source>
</evidence>
<dbReference type="SUPFAM" id="SSF56801">
    <property type="entry name" value="Acetyl-CoA synthetase-like"/>
    <property type="match status" value="1"/>
</dbReference>
<feature type="domain" description="AMP-binding enzyme C-terminal" evidence="6">
    <location>
        <begin position="311"/>
        <end position="422"/>
    </location>
</feature>
<protein>
    <submittedName>
        <fullName evidence="7">4-hydroxyphenylalkanoate adenylyltransferase (Acyl-AMP synthase) (Long-chain-fatty-acid--AMP ligase FadD29) (FAAL)</fullName>
    </submittedName>
</protein>
<dbReference type="InterPro" id="IPR042099">
    <property type="entry name" value="ANL_N_sf"/>
</dbReference>
<evidence type="ECO:0000313" key="8">
    <source>
        <dbReference type="Proteomes" id="UP001642464"/>
    </source>
</evidence>
<dbReference type="GO" id="GO:0016874">
    <property type="term" value="F:ligase activity"/>
    <property type="evidence" value="ECO:0007669"/>
    <property type="project" value="UniProtKB-KW"/>
</dbReference>
<dbReference type="InterPro" id="IPR014030">
    <property type="entry name" value="Ketoacyl_synth_N"/>
</dbReference>
<comment type="caution">
    <text evidence="7">The sequence shown here is derived from an EMBL/GenBank/DDBJ whole genome shotgun (WGS) entry which is preliminary data.</text>
</comment>
<dbReference type="Proteomes" id="UP001642464">
    <property type="component" value="Unassembled WGS sequence"/>
</dbReference>
<name>A0ABP0IAU9_9DINO</name>
<feature type="non-terminal residue" evidence="7">
    <location>
        <position position="533"/>
    </location>
</feature>
<evidence type="ECO:0000256" key="1">
    <source>
        <dbReference type="ARBA" id="ARBA00022598"/>
    </source>
</evidence>
<dbReference type="Pfam" id="PF00109">
    <property type="entry name" value="ketoacyl-synt"/>
    <property type="match status" value="1"/>
</dbReference>
<dbReference type="GO" id="GO:0016779">
    <property type="term" value="F:nucleotidyltransferase activity"/>
    <property type="evidence" value="ECO:0007669"/>
    <property type="project" value="UniProtKB-KW"/>
</dbReference>
<dbReference type="CDD" id="cd05931">
    <property type="entry name" value="FAAL"/>
    <property type="match status" value="1"/>
</dbReference>
<evidence type="ECO:0000313" key="7">
    <source>
        <dbReference type="EMBL" id="CAK8999036.1"/>
    </source>
</evidence>
<dbReference type="PROSITE" id="PS00455">
    <property type="entry name" value="AMP_BINDING"/>
    <property type="match status" value="1"/>
</dbReference>
<dbReference type="Gene3D" id="3.30.300.30">
    <property type="match status" value="1"/>
</dbReference>
<dbReference type="EMBL" id="CAXAMM010003228">
    <property type="protein sequence ID" value="CAK8999036.1"/>
    <property type="molecule type" value="Genomic_DNA"/>
</dbReference>
<feature type="domain" description="Beta-ketoacyl synthase-like N-terminal" evidence="4">
    <location>
        <begin position="500"/>
        <end position="533"/>
    </location>
</feature>
<dbReference type="PANTHER" id="PTHR22754">
    <property type="entry name" value="DISCO-INTERACTING PROTEIN 2 DIP2 -RELATED"/>
    <property type="match status" value="1"/>
</dbReference>
<dbReference type="Gene3D" id="3.40.47.10">
    <property type="match status" value="1"/>
</dbReference>
<dbReference type="Pfam" id="PF00501">
    <property type="entry name" value="AMP-binding"/>
    <property type="match status" value="1"/>
</dbReference>
<gene>
    <name evidence="7" type="ORF">SCF082_LOCUS5892</name>
</gene>
<dbReference type="PANTHER" id="PTHR22754:SF32">
    <property type="entry name" value="DISCO-INTERACTING PROTEIN 2"/>
    <property type="match status" value="1"/>
</dbReference>
<evidence type="ECO:0000259" key="6">
    <source>
        <dbReference type="Pfam" id="PF23024"/>
    </source>
</evidence>
<dbReference type="SUPFAM" id="SSF53901">
    <property type="entry name" value="Thiolase-like"/>
    <property type="match status" value="1"/>
</dbReference>
<evidence type="ECO:0000256" key="2">
    <source>
        <dbReference type="ARBA" id="ARBA00022832"/>
    </source>
</evidence>
<evidence type="ECO:0000259" key="4">
    <source>
        <dbReference type="Pfam" id="PF00109"/>
    </source>
</evidence>
<sequence length="533" mass="58145">MEDAREHGGTFHDVALHPDELALLQYTSGSTGTPKGVMVSHANLIANVRAMAERLACTPEDIGVSWLPHFHDMGLIGGILLPFAVGFETVLFPPLSFVERPISWLETISKFRATISGGPNFAYDVCERRATSTDIAALDLSSWRLAFSGSEMVQPTVLERFLKRFRVTGFRDEALLPVYGLAETTLFVSGRAQDEVPRRYCVDLDALQEGRARFVELDSSNGKRIVSCGRPAERHDVVIVDPESGQPVEEGHVGEVSVAGPSVTAGYWNRSHRFYVAPESESDGGTTRYLRTGDLGFLSGGEVFITGRIKDLIILRGANVYPDDIEASVERSHPAVHRDGVAAFSVELDDQECAGVVVEIARDQLREFSFEDLVESVREAVNSDLNIQLSLIVAVTPSRIPRTSSGKKQRSRCREDWSAGKLGGVVGEWRYQPGAPATPTVDVTENAVTVVEETVEDLSSPVALNAGSLKAIRTKEAKSKRSRAIATVDQETDSRRIDNDPIAVVGMACRFPQANSLSEFDQLLRSGADAISE</sequence>
<dbReference type="InterPro" id="IPR045851">
    <property type="entry name" value="AMP-bd_C_sf"/>
</dbReference>
<dbReference type="InterPro" id="IPR025110">
    <property type="entry name" value="AMP-bd_C"/>
</dbReference>
<keyword evidence="2" id="KW-0276">Fatty acid metabolism</keyword>
<proteinExistence type="predicted"/>
<keyword evidence="3" id="KW-0443">Lipid metabolism</keyword>
<feature type="domain" description="AMP-dependent synthetase/ligase" evidence="5">
    <location>
        <begin position="13"/>
        <end position="268"/>
    </location>
</feature>
<dbReference type="InterPro" id="IPR040097">
    <property type="entry name" value="FAAL/FAAC"/>
</dbReference>